<organism evidence="9 10">
    <name type="scientific">Haloplanus rubicundus</name>
    <dbReference type="NCBI Taxonomy" id="1547898"/>
    <lineage>
        <taxon>Archaea</taxon>
        <taxon>Methanobacteriati</taxon>
        <taxon>Methanobacteriota</taxon>
        <taxon>Stenosarchaea group</taxon>
        <taxon>Halobacteria</taxon>
        <taxon>Halobacteriales</taxon>
        <taxon>Haloferacaceae</taxon>
        <taxon>Haloplanus</taxon>
    </lineage>
</organism>
<dbReference type="InterPro" id="IPR036396">
    <property type="entry name" value="Cyt_P450_sf"/>
</dbReference>
<dbReference type="Pfam" id="PF00067">
    <property type="entry name" value="p450"/>
    <property type="match status" value="1"/>
</dbReference>
<evidence type="ECO:0000313" key="9">
    <source>
        <dbReference type="EMBL" id="AXG06744.1"/>
    </source>
</evidence>
<evidence type="ECO:0000256" key="8">
    <source>
        <dbReference type="SAM" id="MobiDB-lite"/>
    </source>
</evidence>
<reference evidence="9 10" key="1">
    <citation type="submission" date="2018-07" db="EMBL/GenBank/DDBJ databases">
        <title>Genome sequences of Haloplanus sp. CBA1113.</title>
        <authorList>
            <person name="Kim Y.B."/>
            <person name="Roh S.W."/>
        </authorList>
    </citation>
    <scope>NUCLEOTIDE SEQUENCE [LARGE SCALE GENOMIC DNA]</scope>
    <source>
        <strain evidence="9 10">CBA1113</strain>
    </source>
</reference>
<dbReference type="InterPro" id="IPR001128">
    <property type="entry name" value="Cyt_P450"/>
</dbReference>
<dbReference type="GO" id="GO:0016705">
    <property type="term" value="F:oxidoreductase activity, acting on paired donors, with incorporation or reduction of molecular oxygen"/>
    <property type="evidence" value="ECO:0007669"/>
    <property type="project" value="InterPro"/>
</dbReference>
<sequence length="470" mass="52827">MAEQVSSGSVDPDPAADDAAAPRPADRPLPPYPSSAGHPLLHTVHAMRDVFGFRERAMADHDLIRIKLLGPGDVYHLGHPDHFERVLLNDRERFRKSEDFRLTFEGGLVAVEGDAWRRQREVLQPLFSRDSLRDYADGMVEAVRRRRDHWQPGTRIDLAAETSDLTLDILFATLLGRKLAVDGDEEIRTAADRLQHWFTPTSYPLPTWIPTPARLRFKRGKRRLQSVADGLLDAAADDPPADPGEADDLLSLLVALRESGVESEALTDDRLRDQVVTMIFAGHDTTATAIAFAFYALARYPEVRERFHAEVDALDGQPTVADLDALDVTERVVTETLRLFPPVYTIPREATTDVVVDGYRIPEGATTWLTVDRVHRDPRFYDDPDTFRPGRWATDLRERLPDFAYAPFGGGPRACIGRQFALMEAQLALATIGRDYHLAWPDDRTDDGPPRRLGMTTRMEPGTTVRVVER</sequence>
<dbReference type="PRINTS" id="PR00385">
    <property type="entry name" value="P450"/>
</dbReference>
<dbReference type="Proteomes" id="UP000253273">
    <property type="component" value="Chromosome"/>
</dbReference>
<evidence type="ECO:0000256" key="3">
    <source>
        <dbReference type="ARBA" id="ARBA00022723"/>
    </source>
</evidence>
<dbReference type="EMBL" id="CP031150">
    <property type="protein sequence ID" value="AXG06744.1"/>
    <property type="molecule type" value="Genomic_DNA"/>
</dbReference>
<dbReference type="AlphaFoldDB" id="A0A345E3H2"/>
<evidence type="ECO:0000256" key="2">
    <source>
        <dbReference type="ARBA" id="ARBA00022617"/>
    </source>
</evidence>
<evidence type="ECO:0000256" key="7">
    <source>
        <dbReference type="RuleBase" id="RU000461"/>
    </source>
</evidence>
<feature type="region of interest" description="Disordered" evidence="8">
    <location>
        <begin position="1"/>
        <end position="38"/>
    </location>
</feature>
<dbReference type="InterPro" id="IPR002401">
    <property type="entry name" value="Cyt_P450_E_grp-I"/>
</dbReference>
<keyword evidence="6 7" id="KW-0503">Monooxygenase</keyword>
<gene>
    <name evidence="9" type="ORF">DU500_10065</name>
</gene>
<dbReference type="PRINTS" id="PR00463">
    <property type="entry name" value="EP450I"/>
</dbReference>
<proteinExistence type="inferred from homology"/>
<feature type="compositionally biased region" description="Low complexity" evidence="8">
    <location>
        <begin position="11"/>
        <end position="23"/>
    </location>
</feature>
<evidence type="ECO:0000313" key="10">
    <source>
        <dbReference type="Proteomes" id="UP000253273"/>
    </source>
</evidence>
<dbReference type="SUPFAM" id="SSF48264">
    <property type="entry name" value="Cytochrome P450"/>
    <property type="match status" value="1"/>
</dbReference>
<dbReference type="InterPro" id="IPR017972">
    <property type="entry name" value="Cyt_P450_CS"/>
</dbReference>
<dbReference type="GeneID" id="37283732"/>
<dbReference type="RefSeq" id="WP_114585880.1">
    <property type="nucleotide sequence ID" value="NZ_CP031150.1"/>
</dbReference>
<evidence type="ECO:0000256" key="1">
    <source>
        <dbReference type="ARBA" id="ARBA00010617"/>
    </source>
</evidence>
<keyword evidence="10" id="KW-1185">Reference proteome</keyword>
<keyword evidence="3 7" id="KW-0479">Metal-binding</keyword>
<name>A0A345E3H2_9EURY</name>
<dbReference type="GO" id="GO:0020037">
    <property type="term" value="F:heme binding"/>
    <property type="evidence" value="ECO:0007669"/>
    <property type="project" value="InterPro"/>
</dbReference>
<dbReference type="GO" id="GO:0004497">
    <property type="term" value="F:monooxygenase activity"/>
    <property type="evidence" value="ECO:0007669"/>
    <property type="project" value="UniProtKB-KW"/>
</dbReference>
<keyword evidence="5 7" id="KW-0408">Iron</keyword>
<dbReference type="GO" id="GO:0005506">
    <property type="term" value="F:iron ion binding"/>
    <property type="evidence" value="ECO:0007669"/>
    <property type="project" value="InterPro"/>
</dbReference>
<protein>
    <submittedName>
        <fullName evidence="9">Cytochrome P450</fullName>
    </submittedName>
</protein>
<dbReference type="InterPro" id="IPR050196">
    <property type="entry name" value="Cytochrome_P450_Monoox"/>
</dbReference>
<evidence type="ECO:0000256" key="5">
    <source>
        <dbReference type="ARBA" id="ARBA00023004"/>
    </source>
</evidence>
<evidence type="ECO:0000256" key="6">
    <source>
        <dbReference type="ARBA" id="ARBA00023033"/>
    </source>
</evidence>
<dbReference type="PROSITE" id="PS00086">
    <property type="entry name" value="CYTOCHROME_P450"/>
    <property type="match status" value="1"/>
</dbReference>
<dbReference type="PANTHER" id="PTHR24291:SF50">
    <property type="entry name" value="BIFUNCTIONAL ALBAFLAVENONE MONOOXYGENASE_TERPENE SYNTHASE"/>
    <property type="match status" value="1"/>
</dbReference>
<dbReference type="Gene3D" id="1.10.630.10">
    <property type="entry name" value="Cytochrome P450"/>
    <property type="match status" value="1"/>
</dbReference>
<evidence type="ECO:0000256" key="4">
    <source>
        <dbReference type="ARBA" id="ARBA00023002"/>
    </source>
</evidence>
<keyword evidence="4 7" id="KW-0560">Oxidoreductase</keyword>
<dbReference type="OrthoDB" id="9881at2157"/>
<dbReference type="KEGG" id="haj:DU500_10065"/>
<dbReference type="PANTHER" id="PTHR24291">
    <property type="entry name" value="CYTOCHROME P450 FAMILY 4"/>
    <property type="match status" value="1"/>
</dbReference>
<comment type="similarity">
    <text evidence="1 7">Belongs to the cytochrome P450 family.</text>
</comment>
<accession>A0A345E3H2</accession>
<keyword evidence="2 7" id="KW-0349">Heme</keyword>